<accession>A0A4V5PQX5</accession>
<comment type="caution">
    <text evidence="1">The sequence shown here is derived from an EMBL/GenBank/DDBJ whole genome shotgun (WGS) entry which is preliminary data.</text>
</comment>
<dbReference type="OrthoDB" id="5529215at2"/>
<gene>
    <name evidence="1" type="ORF">E8A74_36185</name>
</gene>
<dbReference type="RefSeq" id="WP_136933657.1">
    <property type="nucleotide sequence ID" value="NZ_SSMQ01000052.1"/>
</dbReference>
<evidence type="ECO:0000313" key="2">
    <source>
        <dbReference type="Proteomes" id="UP000309215"/>
    </source>
</evidence>
<proteinExistence type="predicted"/>
<dbReference type="AlphaFoldDB" id="A0A4V5PQX5"/>
<evidence type="ECO:0000313" key="1">
    <source>
        <dbReference type="EMBL" id="TKC99856.1"/>
    </source>
</evidence>
<keyword evidence="2" id="KW-1185">Reference proteome</keyword>
<reference evidence="1 2" key="1">
    <citation type="submission" date="2019-04" db="EMBL/GenBank/DDBJ databases">
        <authorList>
            <person name="Li Y."/>
            <person name="Wang J."/>
        </authorList>
    </citation>
    <scope>NUCLEOTIDE SEQUENCE [LARGE SCALE GENOMIC DNA]</scope>
    <source>
        <strain evidence="1 2">DSM 14668</strain>
    </source>
</reference>
<organism evidence="1 2">
    <name type="scientific">Polyangium fumosum</name>
    <dbReference type="NCBI Taxonomy" id="889272"/>
    <lineage>
        <taxon>Bacteria</taxon>
        <taxon>Pseudomonadati</taxon>
        <taxon>Myxococcota</taxon>
        <taxon>Polyangia</taxon>
        <taxon>Polyangiales</taxon>
        <taxon>Polyangiaceae</taxon>
        <taxon>Polyangium</taxon>
    </lineage>
</organism>
<dbReference type="EMBL" id="SSMQ01000052">
    <property type="protein sequence ID" value="TKC99856.1"/>
    <property type="molecule type" value="Genomic_DNA"/>
</dbReference>
<name>A0A4V5PQX5_9BACT</name>
<dbReference type="Proteomes" id="UP000309215">
    <property type="component" value="Unassembled WGS sequence"/>
</dbReference>
<sequence>MSVAEIDSEARQNIVETDPLFGASTHCIVIMEQPPLVADQPPPQWRVSATLTLRDNVLGKNPVQADLPTVVVGPLIHKRQVVAMAKYPARVERWSFRFESDAGRATARVWLHPGTSPVTECGIFVVEHGLKKG</sequence>
<protein>
    <submittedName>
        <fullName evidence="1">Uncharacterized protein</fullName>
    </submittedName>
</protein>